<keyword evidence="3" id="KW-1185">Reference proteome</keyword>
<accession>A0ABS2W8K5</accession>
<evidence type="ECO:0000313" key="3">
    <source>
        <dbReference type="Proteomes" id="UP000760472"/>
    </source>
</evidence>
<sequence length="136" mass="14317">MNRFLAIRGRRVNALQRLHIEIDKKQAGNNVLRLIGFILFMGGLVTLFDGLSGWSFLTLILGAVLLFSVEPSVLMLGYGVFAFTAFDGFSNGLSERTFAGMIIGLILISWSNRSGAGEGSGLDIGSGDGGDGGGGD</sequence>
<proteinExistence type="predicted"/>
<comment type="caution">
    <text evidence="2">The sequence shown here is derived from an EMBL/GenBank/DDBJ whole genome shotgun (WGS) entry which is preliminary data.</text>
</comment>
<keyword evidence="1" id="KW-0472">Membrane</keyword>
<evidence type="ECO:0008006" key="4">
    <source>
        <dbReference type="Google" id="ProtNLM"/>
    </source>
</evidence>
<protein>
    <recommendedName>
        <fullName evidence="4">DUF2892 domain-containing protein</fullName>
    </recommendedName>
</protein>
<keyword evidence="1" id="KW-1133">Transmembrane helix</keyword>
<evidence type="ECO:0000256" key="1">
    <source>
        <dbReference type="SAM" id="Phobius"/>
    </source>
</evidence>
<dbReference type="RefSeq" id="WP_205213706.1">
    <property type="nucleotide sequence ID" value="NZ_JAFFZP010000016.1"/>
</dbReference>
<feature type="transmembrane region" description="Helical" evidence="1">
    <location>
        <begin position="31"/>
        <end position="48"/>
    </location>
</feature>
<gene>
    <name evidence="2" type="ORF">JW498_11610</name>
</gene>
<dbReference type="Proteomes" id="UP000760472">
    <property type="component" value="Unassembled WGS sequence"/>
</dbReference>
<dbReference type="EMBL" id="JAFFZP010000016">
    <property type="protein sequence ID" value="MBN0988013.1"/>
    <property type="molecule type" value="Genomic_DNA"/>
</dbReference>
<keyword evidence="1" id="KW-0812">Transmembrane</keyword>
<reference evidence="2 3" key="1">
    <citation type="submission" date="2021-02" db="EMBL/GenBank/DDBJ databases">
        <title>A novel species of genus Amphritea isolated from a fishpond in China.</title>
        <authorList>
            <person name="Lu H."/>
        </authorList>
    </citation>
    <scope>NUCLEOTIDE SEQUENCE [LARGE SCALE GENOMIC DNA]</scope>
    <source>
        <strain evidence="2 3">RP18W</strain>
    </source>
</reference>
<evidence type="ECO:0000313" key="2">
    <source>
        <dbReference type="EMBL" id="MBN0988013.1"/>
    </source>
</evidence>
<name>A0ABS2W8K5_9GAMM</name>
<organism evidence="2 3">
    <name type="scientific">Amphritea pacifica</name>
    <dbReference type="NCBI Taxonomy" id="2811233"/>
    <lineage>
        <taxon>Bacteria</taxon>
        <taxon>Pseudomonadati</taxon>
        <taxon>Pseudomonadota</taxon>
        <taxon>Gammaproteobacteria</taxon>
        <taxon>Oceanospirillales</taxon>
        <taxon>Oceanospirillaceae</taxon>
        <taxon>Amphritea</taxon>
    </lineage>
</organism>